<dbReference type="PANTHER" id="PTHR34406:SF1">
    <property type="entry name" value="PROTEIN YCEI"/>
    <property type="match status" value="1"/>
</dbReference>
<organism evidence="3 4">
    <name type="scientific">Candidatus Thiodiazotropha endoloripes</name>
    <dbReference type="NCBI Taxonomy" id="1818881"/>
    <lineage>
        <taxon>Bacteria</taxon>
        <taxon>Pseudomonadati</taxon>
        <taxon>Pseudomonadota</taxon>
        <taxon>Gammaproteobacteria</taxon>
        <taxon>Chromatiales</taxon>
        <taxon>Sedimenticolaceae</taxon>
        <taxon>Candidatus Thiodiazotropha</taxon>
    </lineage>
</organism>
<dbReference type="NCBIfam" id="NF002994">
    <property type="entry name" value="PRK03757.1"/>
    <property type="match status" value="1"/>
</dbReference>
<dbReference type="Proteomes" id="UP000094849">
    <property type="component" value="Unassembled WGS sequence"/>
</dbReference>
<feature type="domain" description="Lipid/polyisoprenoid-binding YceI-like" evidence="2">
    <location>
        <begin position="26"/>
        <end position="191"/>
    </location>
</feature>
<keyword evidence="4" id="KW-1185">Reference proteome</keyword>
<dbReference type="Gene3D" id="2.40.128.110">
    <property type="entry name" value="Lipid/polyisoprenoid-binding, YceI-like"/>
    <property type="match status" value="1"/>
</dbReference>
<evidence type="ECO:0000256" key="1">
    <source>
        <dbReference type="SAM" id="SignalP"/>
    </source>
</evidence>
<reference evidence="3 4" key="1">
    <citation type="submission" date="2016-03" db="EMBL/GenBank/DDBJ databases">
        <title>Chemosynthetic sulphur-oxidizing symbionts of marine invertebrate animals are capable of nitrogen fixation.</title>
        <authorList>
            <person name="Petersen J.M."/>
            <person name="Kemper A."/>
            <person name="Gruber-Vodicka H."/>
            <person name="Cardini U."/>
            <person name="Geest Mvander."/>
            <person name="Kleiner M."/>
            <person name="Bulgheresi S."/>
            <person name="Fussmann M."/>
            <person name="Herbold C."/>
            <person name="Seah B.K.B."/>
            <person name="Antony C.Paul."/>
            <person name="Liu D."/>
            <person name="Belitz A."/>
            <person name="Weber M."/>
        </authorList>
    </citation>
    <scope>NUCLEOTIDE SEQUENCE [LARGE SCALE GENOMIC DNA]</scope>
    <source>
        <strain evidence="3">G_D</strain>
    </source>
</reference>
<comment type="caution">
    <text evidence="3">The sequence shown here is derived from an EMBL/GenBank/DDBJ whole genome shotgun (WGS) entry which is preliminary data.</text>
</comment>
<dbReference type="InterPro" id="IPR007372">
    <property type="entry name" value="Lipid/polyisoprenoid-bd_YceI"/>
</dbReference>
<sequence length="203" mass="22609">MKRISRLFLSVFSIMFFYAQQSIASSYIIDTEGGHAFIQFRISHLGYSVLAGRFNRFSGDFVYDTGNPSAASVNVLVETGSIDSNHAERDKHLRDEDFLAVKQFPQAQFVSSSYSEREDGSGLLKGNLTLRGVTRPIEIEVEHVGAGSDPWGGYRRGFTGRTRLVLADFGITKYLGDAAKEMELILGIEGIRSKSQRSSRKPR</sequence>
<accession>A0A1E2UKW0</accession>
<dbReference type="Pfam" id="PF04264">
    <property type="entry name" value="YceI"/>
    <property type="match status" value="1"/>
</dbReference>
<keyword evidence="1" id="KW-0732">Signal</keyword>
<dbReference type="RefSeq" id="WP_069014991.1">
    <property type="nucleotide sequence ID" value="NZ_LVJW01000006.1"/>
</dbReference>
<dbReference type="OrthoDB" id="9811006at2"/>
<dbReference type="SMART" id="SM00867">
    <property type="entry name" value="YceI"/>
    <property type="match status" value="1"/>
</dbReference>
<feature type="signal peptide" evidence="1">
    <location>
        <begin position="1"/>
        <end position="24"/>
    </location>
</feature>
<evidence type="ECO:0000313" key="4">
    <source>
        <dbReference type="Proteomes" id="UP000094849"/>
    </source>
</evidence>
<evidence type="ECO:0000259" key="2">
    <source>
        <dbReference type="SMART" id="SM00867"/>
    </source>
</evidence>
<dbReference type="PANTHER" id="PTHR34406">
    <property type="entry name" value="PROTEIN YCEI"/>
    <property type="match status" value="1"/>
</dbReference>
<dbReference type="SUPFAM" id="SSF101874">
    <property type="entry name" value="YceI-like"/>
    <property type="match status" value="1"/>
</dbReference>
<dbReference type="EMBL" id="LVJZ01000003">
    <property type="protein sequence ID" value="ODB95366.1"/>
    <property type="molecule type" value="Genomic_DNA"/>
</dbReference>
<name>A0A1E2UKW0_9GAMM</name>
<protein>
    <recommendedName>
        <fullName evidence="2">Lipid/polyisoprenoid-binding YceI-like domain-containing protein</fullName>
    </recommendedName>
</protein>
<feature type="chain" id="PRO_5009118956" description="Lipid/polyisoprenoid-binding YceI-like domain-containing protein" evidence="1">
    <location>
        <begin position="25"/>
        <end position="203"/>
    </location>
</feature>
<proteinExistence type="predicted"/>
<gene>
    <name evidence="3" type="ORF">A3196_00490</name>
</gene>
<evidence type="ECO:0000313" key="3">
    <source>
        <dbReference type="EMBL" id="ODB95366.1"/>
    </source>
</evidence>
<dbReference type="InterPro" id="IPR036761">
    <property type="entry name" value="TTHA0802/YceI-like_sf"/>
</dbReference>
<dbReference type="AlphaFoldDB" id="A0A1E2UKW0"/>